<proteinExistence type="predicted"/>
<dbReference type="InParanoid" id="A0A409WLL1"/>
<protein>
    <submittedName>
        <fullName evidence="1">Uncharacterized protein</fullName>
    </submittedName>
</protein>
<evidence type="ECO:0000313" key="1">
    <source>
        <dbReference type="EMBL" id="PPQ79387.1"/>
    </source>
</evidence>
<evidence type="ECO:0000313" key="2">
    <source>
        <dbReference type="Proteomes" id="UP000283269"/>
    </source>
</evidence>
<comment type="caution">
    <text evidence="1">The sequence shown here is derived from an EMBL/GenBank/DDBJ whole genome shotgun (WGS) entry which is preliminary data.</text>
</comment>
<gene>
    <name evidence="1" type="ORF">CVT25_002657</name>
</gene>
<name>A0A409WLL1_PSICY</name>
<reference evidence="1 2" key="1">
    <citation type="journal article" date="2018" name="Evol. Lett.">
        <title>Horizontal gene cluster transfer increased hallucinogenic mushroom diversity.</title>
        <authorList>
            <person name="Reynolds H.T."/>
            <person name="Vijayakumar V."/>
            <person name="Gluck-Thaler E."/>
            <person name="Korotkin H.B."/>
            <person name="Matheny P.B."/>
            <person name="Slot J.C."/>
        </authorList>
    </citation>
    <scope>NUCLEOTIDE SEQUENCE [LARGE SCALE GENOMIC DNA]</scope>
    <source>
        <strain evidence="1 2">2631</strain>
    </source>
</reference>
<accession>A0A409WLL1</accession>
<dbReference type="AlphaFoldDB" id="A0A409WLL1"/>
<sequence length="131" mass="14951">MSFKYRGVPFYDPKGTLTSERINYVLSEFNKVEGRLQAISIILRSEKRGVKRDWLRLEQAPVSVWLNAHPGRRVQYTTNQKAIFVMHIYESVEHSQCTLPNQLSEAMLDIMGDIMDTVVPNATASDTSDSD</sequence>
<organism evidence="1 2">
    <name type="scientific">Psilocybe cyanescens</name>
    <dbReference type="NCBI Taxonomy" id="93625"/>
    <lineage>
        <taxon>Eukaryota</taxon>
        <taxon>Fungi</taxon>
        <taxon>Dikarya</taxon>
        <taxon>Basidiomycota</taxon>
        <taxon>Agaricomycotina</taxon>
        <taxon>Agaricomycetes</taxon>
        <taxon>Agaricomycetidae</taxon>
        <taxon>Agaricales</taxon>
        <taxon>Agaricineae</taxon>
        <taxon>Strophariaceae</taxon>
        <taxon>Psilocybe</taxon>
    </lineage>
</organism>
<dbReference type="Proteomes" id="UP000283269">
    <property type="component" value="Unassembled WGS sequence"/>
</dbReference>
<keyword evidence="2" id="KW-1185">Reference proteome</keyword>
<dbReference type="EMBL" id="NHYD01003376">
    <property type="protein sequence ID" value="PPQ79387.1"/>
    <property type="molecule type" value="Genomic_DNA"/>
</dbReference>